<evidence type="ECO:0000256" key="2">
    <source>
        <dbReference type="PROSITE-ProRule" id="PRU00117"/>
    </source>
</evidence>
<dbReference type="Proteomes" id="UP000626109">
    <property type="component" value="Unassembled WGS sequence"/>
</dbReference>
<protein>
    <recommendedName>
        <fullName evidence="4">K Homology domain-containing protein</fullName>
    </recommendedName>
</protein>
<evidence type="ECO:0000256" key="1">
    <source>
        <dbReference type="ARBA" id="ARBA00022737"/>
    </source>
</evidence>
<organism evidence="5 6">
    <name type="scientific">Polarella glacialis</name>
    <name type="common">Dinoflagellate</name>
    <dbReference type="NCBI Taxonomy" id="89957"/>
    <lineage>
        <taxon>Eukaryota</taxon>
        <taxon>Sar</taxon>
        <taxon>Alveolata</taxon>
        <taxon>Dinophyceae</taxon>
        <taxon>Suessiales</taxon>
        <taxon>Suessiaceae</taxon>
        <taxon>Polarella</taxon>
    </lineage>
</organism>
<evidence type="ECO:0000313" key="5">
    <source>
        <dbReference type="EMBL" id="CAE8705075.1"/>
    </source>
</evidence>
<feature type="domain" description="K Homology" evidence="4">
    <location>
        <begin position="62"/>
        <end position="135"/>
    </location>
</feature>
<dbReference type="InterPro" id="IPR004087">
    <property type="entry name" value="KH_dom"/>
</dbReference>
<dbReference type="SUPFAM" id="SSF54791">
    <property type="entry name" value="Eukaryotic type KH-domain (KH-domain type I)"/>
    <property type="match status" value="2"/>
</dbReference>
<accession>A0A813KEM0</accession>
<sequence length="215" mass="22391">VEMEHANNPAGNGAAKRSAPPVGEENVGWDQEAKRPRTAAPQLPLAGGASPPQQGPRDGHQGGKETTMLVPAQSAGAIIGKQGSGLKLIRERCGVHLEVLQQDKAPQWPNERVVILKGSLSGRQAAVAAVVHAAFPLEQHDAVDLRLLVSSSDAGAVIGRQGGNLKAIRERCQVGVQVDKNEIRPGERLVTANGALPAVLAASHLILESLEASGK</sequence>
<evidence type="ECO:0000256" key="3">
    <source>
        <dbReference type="SAM" id="MobiDB-lite"/>
    </source>
</evidence>
<dbReference type="AlphaFoldDB" id="A0A813KEM0"/>
<dbReference type="CDD" id="cd00105">
    <property type="entry name" value="KH-I"/>
    <property type="match status" value="1"/>
</dbReference>
<dbReference type="SMART" id="SM00322">
    <property type="entry name" value="KH"/>
    <property type="match status" value="2"/>
</dbReference>
<keyword evidence="2" id="KW-0694">RNA-binding</keyword>
<proteinExistence type="predicted"/>
<dbReference type="InterPro" id="IPR036612">
    <property type="entry name" value="KH_dom_type_1_sf"/>
</dbReference>
<gene>
    <name evidence="5" type="ORF">PGLA2088_LOCUS33527</name>
</gene>
<comment type="caution">
    <text evidence="5">The sequence shown here is derived from an EMBL/GenBank/DDBJ whole genome shotgun (WGS) entry which is preliminary data.</text>
</comment>
<dbReference type="Pfam" id="PF00013">
    <property type="entry name" value="KH_1"/>
    <property type="match status" value="2"/>
</dbReference>
<name>A0A813KEM0_POLGL</name>
<dbReference type="PROSITE" id="PS50084">
    <property type="entry name" value="KH_TYPE_1"/>
    <property type="match status" value="2"/>
</dbReference>
<feature type="domain" description="K Homology" evidence="4">
    <location>
        <begin position="141"/>
        <end position="211"/>
    </location>
</feature>
<dbReference type="PANTHER" id="PTHR10288">
    <property type="entry name" value="KH DOMAIN CONTAINING RNA BINDING PROTEIN"/>
    <property type="match status" value="1"/>
</dbReference>
<keyword evidence="1" id="KW-0677">Repeat</keyword>
<dbReference type="GO" id="GO:0003723">
    <property type="term" value="F:RNA binding"/>
    <property type="evidence" value="ECO:0007669"/>
    <property type="project" value="UniProtKB-UniRule"/>
</dbReference>
<dbReference type="InterPro" id="IPR004088">
    <property type="entry name" value="KH_dom_type_1"/>
</dbReference>
<reference evidence="5" key="1">
    <citation type="submission" date="2021-02" db="EMBL/GenBank/DDBJ databases">
        <authorList>
            <person name="Dougan E. K."/>
            <person name="Rhodes N."/>
            <person name="Thang M."/>
            <person name="Chan C."/>
        </authorList>
    </citation>
    <scope>NUCLEOTIDE SEQUENCE</scope>
</reference>
<feature type="region of interest" description="Disordered" evidence="3">
    <location>
        <begin position="1"/>
        <end position="65"/>
    </location>
</feature>
<evidence type="ECO:0000313" key="6">
    <source>
        <dbReference type="Proteomes" id="UP000626109"/>
    </source>
</evidence>
<feature type="non-terminal residue" evidence="5">
    <location>
        <position position="1"/>
    </location>
</feature>
<dbReference type="Gene3D" id="3.30.1370.10">
    <property type="entry name" value="K Homology domain, type 1"/>
    <property type="match status" value="2"/>
</dbReference>
<dbReference type="EMBL" id="CAJNNW010030908">
    <property type="protein sequence ID" value="CAE8705075.1"/>
    <property type="molecule type" value="Genomic_DNA"/>
</dbReference>
<evidence type="ECO:0000259" key="4">
    <source>
        <dbReference type="SMART" id="SM00322"/>
    </source>
</evidence>